<dbReference type="Proteomes" id="UP000186268">
    <property type="component" value="Unassembled WGS sequence"/>
</dbReference>
<dbReference type="EMBL" id="MKGQ01000007">
    <property type="protein sequence ID" value="OKP03907.1"/>
    <property type="molecule type" value="Genomic_DNA"/>
</dbReference>
<dbReference type="AlphaFoldDB" id="A0A1Q5TUK1"/>
<dbReference type="STRING" id="1873482.Xedl_01425"/>
<proteinExistence type="predicted"/>
<protein>
    <recommendedName>
        <fullName evidence="3">Phage protein</fullName>
    </recommendedName>
</protein>
<dbReference type="InterPro" id="IPR020126">
    <property type="entry name" value="DUF2732"/>
</dbReference>
<comment type="caution">
    <text evidence="1">The sequence shown here is derived from an EMBL/GenBank/DDBJ whole genome shotgun (WGS) entry which is preliminary data.</text>
</comment>
<dbReference type="RefSeq" id="WP_074023121.1">
    <property type="nucleotide sequence ID" value="NZ_CAWNAG010000180.1"/>
</dbReference>
<sequence length="80" mass="9371">MKDNYSAKYAIKKTDDEFIRQLVKEVRQEERKHCASLYAVRLVKLSSHVLDKALSPSASADLIQRESENIEREAQEWNYV</sequence>
<name>A0A1Q5TUK1_9GAMM</name>
<evidence type="ECO:0000313" key="2">
    <source>
        <dbReference type="Proteomes" id="UP000186268"/>
    </source>
</evidence>
<dbReference type="OrthoDB" id="6448058at2"/>
<evidence type="ECO:0008006" key="3">
    <source>
        <dbReference type="Google" id="ProtNLM"/>
    </source>
</evidence>
<gene>
    <name evidence="1" type="ORF">Xedl_01425</name>
</gene>
<dbReference type="Pfam" id="PF10809">
    <property type="entry name" value="DUF2732"/>
    <property type="match status" value="1"/>
</dbReference>
<keyword evidence="2" id="KW-1185">Reference proteome</keyword>
<evidence type="ECO:0000313" key="1">
    <source>
        <dbReference type="EMBL" id="OKP03907.1"/>
    </source>
</evidence>
<accession>A0A1Q5TUK1</accession>
<organism evidence="1 2">
    <name type="scientific">Xenorhabdus eapokensis</name>
    <dbReference type="NCBI Taxonomy" id="1873482"/>
    <lineage>
        <taxon>Bacteria</taxon>
        <taxon>Pseudomonadati</taxon>
        <taxon>Pseudomonadota</taxon>
        <taxon>Gammaproteobacteria</taxon>
        <taxon>Enterobacterales</taxon>
        <taxon>Morganellaceae</taxon>
        <taxon>Xenorhabdus</taxon>
    </lineage>
</organism>
<reference evidence="1 2" key="1">
    <citation type="submission" date="2016-09" db="EMBL/GenBank/DDBJ databases">
        <title>Xenorhabdus thuongxuanensis sp. nov. and Xenorhabdus eapokensis sp. nov., isolated from Steinernema species.</title>
        <authorList>
            <person name="Kaempfer P."/>
            <person name="Tobias N.J."/>
            <person name="Phan Ke L."/>
            <person name="Bode H.B."/>
            <person name="Glaeser S.P."/>
        </authorList>
    </citation>
    <scope>NUCLEOTIDE SEQUENCE [LARGE SCALE GENOMIC DNA]</scope>
    <source>
        <strain evidence="1 2">DL20</strain>
    </source>
</reference>